<name>A0AAD5Q759_PYTIN</name>
<dbReference type="Proteomes" id="UP001209570">
    <property type="component" value="Unassembled WGS sequence"/>
</dbReference>
<comment type="caution">
    <text evidence="1">The sequence shown here is derived from an EMBL/GenBank/DDBJ whole genome shotgun (WGS) entry which is preliminary data.</text>
</comment>
<reference evidence="1" key="1">
    <citation type="submission" date="2021-12" db="EMBL/GenBank/DDBJ databases">
        <title>Prjna785345.</title>
        <authorList>
            <person name="Rujirawat T."/>
            <person name="Krajaejun T."/>
        </authorList>
    </citation>
    <scope>NUCLEOTIDE SEQUENCE</scope>
    <source>
        <strain evidence="1">Pi057C3</strain>
    </source>
</reference>
<protein>
    <submittedName>
        <fullName evidence="1">Uncharacterized protein</fullName>
    </submittedName>
</protein>
<sequence length="721" mass="80336">MDTTALVAAISRASVAAGWSADQSSTARPHLCVNNDYGWSATLGTEPPVARPSDWIRVPLFVRADERDADVTLRRRAVVDAICRAVDVGLLPWRGPRDEWRELLELSTWDQPTALAVDCDAPTAEPPPPPPLPRFVLDVCFPDFGADVVEQCGLFLTGQPSSSQAFVPPEILAVAPRGPSQRIEVALDLRAVNGADGSKPCSLVPLRELFERLERQSDGEPGQLQFVITSLLLGDFDLAPHELPLLLNLVTRHSPSIAIRYLYLGESLTKSVDNVTFTAVRQFFSALLLDDRPNPLEALAIDDKRLSVDSMLSLSSILRYNRHLRSLRFGSLPARWSEDKRDIAWAWFEFGVLSATSRSQLRELQLKWFPFGDVSEYLASLRPTRWLLETEFPAVEKMIAKDASALFAPPGKEWVAQVKDRAKARLLPKANAPALEVSLESATSLEVIVTLSKWTCVIVPAFGFGWLKNTDIVTRDRLDSVSLRTESPLRSLVACPSSTRNVPAMLRGTRLGAGLRLLSTDWFRQTSEPMEEILSCCPNLQQVHMPMRGIPSEEVTVRLLRDVEVVSFTDVLHLSMPPLSARSLPLEVLACLLAKRPCRLRCITLMLWDPSIESWNSFTNALLANETVEFVRVGCASDSAIVLMQAFLLKQWQRVIRRPLERRARLAFLSVVRQRQETCDSGHLDAAIVSKVFAFAATSVTRRLHALIANPSLQHYQFMLS</sequence>
<keyword evidence="2" id="KW-1185">Reference proteome</keyword>
<gene>
    <name evidence="1" type="ORF">P43SY_009884</name>
</gene>
<dbReference type="SUPFAM" id="SSF52047">
    <property type="entry name" value="RNI-like"/>
    <property type="match status" value="1"/>
</dbReference>
<evidence type="ECO:0000313" key="1">
    <source>
        <dbReference type="EMBL" id="KAJ0393999.1"/>
    </source>
</evidence>
<dbReference type="AlphaFoldDB" id="A0AAD5Q759"/>
<accession>A0AAD5Q759</accession>
<organism evidence="1 2">
    <name type="scientific">Pythium insidiosum</name>
    <name type="common">Pythiosis disease agent</name>
    <dbReference type="NCBI Taxonomy" id="114742"/>
    <lineage>
        <taxon>Eukaryota</taxon>
        <taxon>Sar</taxon>
        <taxon>Stramenopiles</taxon>
        <taxon>Oomycota</taxon>
        <taxon>Peronosporomycetes</taxon>
        <taxon>Pythiales</taxon>
        <taxon>Pythiaceae</taxon>
        <taxon>Pythium</taxon>
    </lineage>
</organism>
<evidence type="ECO:0000313" key="2">
    <source>
        <dbReference type="Proteomes" id="UP001209570"/>
    </source>
</evidence>
<dbReference type="EMBL" id="JAKCXM010000442">
    <property type="protein sequence ID" value="KAJ0393999.1"/>
    <property type="molecule type" value="Genomic_DNA"/>
</dbReference>
<proteinExistence type="predicted"/>